<dbReference type="AlphaFoldDB" id="A0A9D4RGR9"/>
<reference evidence="1" key="1">
    <citation type="journal article" date="2019" name="bioRxiv">
        <title>The Genome of the Zebra Mussel, Dreissena polymorpha: A Resource for Invasive Species Research.</title>
        <authorList>
            <person name="McCartney M.A."/>
            <person name="Auch B."/>
            <person name="Kono T."/>
            <person name="Mallez S."/>
            <person name="Zhang Y."/>
            <person name="Obille A."/>
            <person name="Becker A."/>
            <person name="Abrahante J.E."/>
            <person name="Garbe J."/>
            <person name="Badalamenti J.P."/>
            <person name="Herman A."/>
            <person name="Mangelson H."/>
            <person name="Liachko I."/>
            <person name="Sullivan S."/>
            <person name="Sone E.D."/>
            <person name="Koren S."/>
            <person name="Silverstein K.A.T."/>
            <person name="Beckman K.B."/>
            <person name="Gohl D.M."/>
        </authorList>
    </citation>
    <scope>NUCLEOTIDE SEQUENCE</scope>
    <source>
        <strain evidence="1">Duluth1</strain>
        <tissue evidence="1">Whole animal</tissue>
    </source>
</reference>
<sequence length="133" mass="14806">MTADTDHVLAFLRRSTIRIDLLQDSARYRRQSSIDFYQLFANVSGGSVITTDKDNIGSAVNVITTDSNDLHPGYTVGQRNVRHSIHDQDIDVRIEDDQDFAVEPKIHSFDIKAGMNETEHFTIEGGPKGGVTT</sequence>
<organism evidence="1 2">
    <name type="scientific">Dreissena polymorpha</name>
    <name type="common">Zebra mussel</name>
    <name type="synonym">Mytilus polymorpha</name>
    <dbReference type="NCBI Taxonomy" id="45954"/>
    <lineage>
        <taxon>Eukaryota</taxon>
        <taxon>Metazoa</taxon>
        <taxon>Spiralia</taxon>
        <taxon>Lophotrochozoa</taxon>
        <taxon>Mollusca</taxon>
        <taxon>Bivalvia</taxon>
        <taxon>Autobranchia</taxon>
        <taxon>Heteroconchia</taxon>
        <taxon>Euheterodonta</taxon>
        <taxon>Imparidentia</taxon>
        <taxon>Neoheterodontei</taxon>
        <taxon>Myida</taxon>
        <taxon>Dreissenoidea</taxon>
        <taxon>Dreissenidae</taxon>
        <taxon>Dreissena</taxon>
    </lineage>
</organism>
<evidence type="ECO:0000313" key="1">
    <source>
        <dbReference type="EMBL" id="KAH3867719.1"/>
    </source>
</evidence>
<dbReference type="Proteomes" id="UP000828390">
    <property type="component" value="Unassembled WGS sequence"/>
</dbReference>
<protein>
    <submittedName>
        <fullName evidence="1">Uncharacterized protein</fullName>
    </submittedName>
</protein>
<proteinExistence type="predicted"/>
<accession>A0A9D4RGR9</accession>
<gene>
    <name evidence="1" type="ORF">DPMN_030853</name>
</gene>
<comment type="caution">
    <text evidence="1">The sequence shown here is derived from an EMBL/GenBank/DDBJ whole genome shotgun (WGS) entry which is preliminary data.</text>
</comment>
<keyword evidence="2" id="KW-1185">Reference proteome</keyword>
<evidence type="ECO:0000313" key="2">
    <source>
        <dbReference type="Proteomes" id="UP000828390"/>
    </source>
</evidence>
<dbReference type="EMBL" id="JAIWYP010000002">
    <property type="protein sequence ID" value="KAH3867719.1"/>
    <property type="molecule type" value="Genomic_DNA"/>
</dbReference>
<reference evidence="1" key="2">
    <citation type="submission" date="2020-11" db="EMBL/GenBank/DDBJ databases">
        <authorList>
            <person name="McCartney M.A."/>
            <person name="Auch B."/>
            <person name="Kono T."/>
            <person name="Mallez S."/>
            <person name="Becker A."/>
            <person name="Gohl D.M."/>
            <person name="Silverstein K.A.T."/>
            <person name="Koren S."/>
            <person name="Bechman K.B."/>
            <person name="Herman A."/>
            <person name="Abrahante J.E."/>
            <person name="Garbe J."/>
        </authorList>
    </citation>
    <scope>NUCLEOTIDE SEQUENCE</scope>
    <source>
        <strain evidence="1">Duluth1</strain>
        <tissue evidence="1">Whole animal</tissue>
    </source>
</reference>
<name>A0A9D4RGR9_DREPO</name>